<dbReference type="SUPFAM" id="SSF47188">
    <property type="entry name" value="Hemerythrin-like"/>
    <property type="match status" value="1"/>
</dbReference>
<dbReference type="Gene3D" id="1.20.120.50">
    <property type="entry name" value="Hemerythrin-like"/>
    <property type="match status" value="1"/>
</dbReference>
<sequence>MDTHALSADMVLGIPLFDEAHQALAEQINVLLAGPDAEFEDNLALLVSCLEDDFRVEEQLMEAIDYPAIRSHREQHARVLATLHGLAPGDIAAGRKVAALISPWFQVHLATADTALAIALQMAGRPQGAPAGQDDVPAARLTPRRRPIPHLS</sequence>
<dbReference type="InterPro" id="IPR050669">
    <property type="entry name" value="Hemerythrin"/>
</dbReference>
<evidence type="ECO:0000313" key="8">
    <source>
        <dbReference type="Proteomes" id="UP000449678"/>
    </source>
</evidence>
<protein>
    <recommendedName>
        <fullName evidence="5">Hemerythrin-like domain-containing protein</fullName>
    </recommendedName>
</protein>
<feature type="domain" description="Hemerythrin-like" evidence="5">
    <location>
        <begin position="13"/>
        <end position="111"/>
    </location>
</feature>
<dbReference type="Proteomes" id="UP000474565">
    <property type="component" value="Unassembled WGS sequence"/>
</dbReference>
<reference evidence="8 9" key="1">
    <citation type="submission" date="2019-12" db="EMBL/GenBank/DDBJ databases">
        <title>Novel species isolated from a subtropical stream in China.</title>
        <authorList>
            <person name="Lu H."/>
        </authorList>
    </citation>
    <scope>NUCLEOTIDE SEQUENCE [LARGE SCALE GENOMIC DNA]</scope>
    <source>
        <strain evidence="7 9">FT50W</strain>
        <strain evidence="6 8">FT94W</strain>
    </source>
</reference>
<dbReference type="RefSeq" id="WP_160991199.1">
    <property type="nucleotide sequence ID" value="NZ_WWCO01000010.1"/>
</dbReference>
<dbReference type="GO" id="GO:0046872">
    <property type="term" value="F:metal ion binding"/>
    <property type="evidence" value="ECO:0007669"/>
    <property type="project" value="UniProtKB-KW"/>
</dbReference>
<keyword evidence="3" id="KW-0408">Iron</keyword>
<dbReference type="Pfam" id="PF01814">
    <property type="entry name" value="Hemerythrin"/>
    <property type="match status" value="1"/>
</dbReference>
<keyword evidence="2" id="KW-0479">Metal-binding</keyword>
<gene>
    <name evidence="6" type="ORF">GTP38_15935</name>
    <name evidence="7" type="ORF">GTP44_03380</name>
</gene>
<keyword evidence="8" id="KW-1185">Reference proteome</keyword>
<dbReference type="EMBL" id="WWCO01000010">
    <property type="protein sequence ID" value="MYM35826.1"/>
    <property type="molecule type" value="Genomic_DNA"/>
</dbReference>
<accession>A0A6L8MFK4</accession>
<evidence type="ECO:0000313" key="7">
    <source>
        <dbReference type="EMBL" id="MYM81001.1"/>
    </source>
</evidence>
<evidence type="ECO:0000256" key="3">
    <source>
        <dbReference type="ARBA" id="ARBA00023004"/>
    </source>
</evidence>
<evidence type="ECO:0000256" key="1">
    <source>
        <dbReference type="ARBA" id="ARBA00010587"/>
    </source>
</evidence>
<dbReference type="InterPro" id="IPR012312">
    <property type="entry name" value="Hemerythrin-like"/>
</dbReference>
<evidence type="ECO:0000256" key="4">
    <source>
        <dbReference type="SAM" id="MobiDB-lite"/>
    </source>
</evidence>
<dbReference type="EMBL" id="WWCP01000002">
    <property type="protein sequence ID" value="MYM81001.1"/>
    <property type="molecule type" value="Genomic_DNA"/>
</dbReference>
<dbReference type="PANTHER" id="PTHR37164">
    <property type="entry name" value="BACTERIOHEMERYTHRIN"/>
    <property type="match status" value="1"/>
</dbReference>
<comment type="caution">
    <text evidence="7">The sequence shown here is derived from an EMBL/GenBank/DDBJ whole genome shotgun (WGS) entry which is preliminary data.</text>
</comment>
<evidence type="ECO:0000313" key="9">
    <source>
        <dbReference type="Proteomes" id="UP000474565"/>
    </source>
</evidence>
<organism evidence="7 9">
    <name type="scientific">Duganella lactea</name>
    <dbReference type="NCBI Taxonomy" id="2692173"/>
    <lineage>
        <taxon>Bacteria</taxon>
        <taxon>Pseudomonadati</taxon>
        <taxon>Pseudomonadota</taxon>
        <taxon>Betaproteobacteria</taxon>
        <taxon>Burkholderiales</taxon>
        <taxon>Oxalobacteraceae</taxon>
        <taxon>Telluria group</taxon>
        <taxon>Duganella</taxon>
    </lineage>
</organism>
<proteinExistence type="inferred from homology"/>
<feature type="region of interest" description="Disordered" evidence="4">
    <location>
        <begin position="127"/>
        <end position="152"/>
    </location>
</feature>
<dbReference type="InterPro" id="IPR012827">
    <property type="entry name" value="Hemerythrin_metal-bd"/>
</dbReference>
<comment type="similarity">
    <text evidence="1">Belongs to the hemerythrin family.</text>
</comment>
<dbReference type="PANTHER" id="PTHR37164:SF1">
    <property type="entry name" value="BACTERIOHEMERYTHRIN"/>
    <property type="match status" value="1"/>
</dbReference>
<dbReference type="NCBIfam" id="TIGR02481">
    <property type="entry name" value="hemeryth_dom"/>
    <property type="match status" value="1"/>
</dbReference>
<evidence type="ECO:0000256" key="2">
    <source>
        <dbReference type="ARBA" id="ARBA00022723"/>
    </source>
</evidence>
<dbReference type="CDD" id="cd12107">
    <property type="entry name" value="Hemerythrin"/>
    <property type="match status" value="1"/>
</dbReference>
<dbReference type="AlphaFoldDB" id="A0A6L8MFK4"/>
<feature type="compositionally biased region" description="Basic residues" evidence="4">
    <location>
        <begin position="142"/>
        <end position="152"/>
    </location>
</feature>
<dbReference type="InterPro" id="IPR035938">
    <property type="entry name" value="Hemerythrin-like_sf"/>
</dbReference>
<evidence type="ECO:0000313" key="6">
    <source>
        <dbReference type="EMBL" id="MYM35826.1"/>
    </source>
</evidence>
<name>A0A6L8MFK4_9BURK</name>
<evidence type="ECO:0000259" key="5">
    <source>
        <dbReference type="Pfam" id="PF01814"/>
    </source>
</evidence>
<dbReference type="Proteomes" id="UP000449678">
    <property type="component" value="Unassembled WGS sequence"/>
</dbReference>